<dbReference type="PROSITE" id="PS50011">
    <property type="entry name" value="PROTEIN_KINASE_DOM"/>
    <property type="match status" value="1"/>
</dbReference>
<dbReference type="InterPro" id="IPR050660">
    <property type="entry name" value="NEK_Ser/Thr_kinase"/>
</dbReference>
<dbReference type="HOGENOM" id="CLU_459193_0_0_7"/>
<feature type="domain" description="Protein kinase" evidence="10">
    <location>
        <begin position="60"/>
        <end position="327"/>
    </location>
</feature>
<dbReference type="PANTHER" id="PTHR43671:SF13">
    <property type="entry name" value="SERINE_THREONINE-PROTEIN KINASE NEK2"/>
    <property type="match status" value="1"/>
</dbReference>
<feature type="binding site" evidence="7">
    <location>
        <position position="90"/>
    </location>
    <ligand>
        <name>ATP</name>
        <dbReference type="ChEBI" id="CHEBI:30616"/>
    </ligand>
</feature>
<name>A9F066_SORC5</name>
<dbReference type="Pfam" id="PF00069">
    <property type="entry name" value="Pkinase"/>
    <property type="match status" value="1"/>
</dbReference>
<dbReference type="RefSeq" id="WP_012233718.1">
    <property type="nucleotide sequence ID" value="NC_010162.1"/>
</dbReference>
<dbReference type="InterPro" id="IPR008271">
    <property type="entry name" value="Ser/Thr_kinase_AS"/>
</dbReference>
<dbReference type="SUPFAM" id="SSF56112">
    <property type="entry name" value="Protein kinase-like (PK-like)"/>
    <property type="match status" value="1"/>
</dbReference>
<dbReference type="InterPro" id="IPR011009">
    <property type="entry name" value="Kinase-like_dom_sf"/>
</dbReference>
<dbReference type="eggNOG" id="COG0515">
    <property type="taxonomic scope" value="Bacteria"/>
</dbReference>
<reference evidence="11 12" key="1">
    <citation type="journal article" date="2007" name="Nat. Biotechnol.">
        <title>Complete genome sequence of the myxobacterium Sorangium cellulosum.</title>
        <authorList>
            <person name="Schneiker S."/>
            <person name="Perlova O."/>
            <person name="Kaiser O."/>
            <person name="Gerth K."/>
            <person name="Alici A."/>
            <person name="Altmeyer M.O."/>
            <person name="Bartels D."/>
            <person name="Bekel T."/>
            <person name="Beyer S."/>
            <person name="Bode E."/>
            <person name="Bode H.B."/>
            <person name="Bolten C.J."/>
            <person name="Choudhuri J.V."/>
            <person name="Doss S."/>
            <person name="Elnakady Y.A."/>
            <person name="Frank B."/>
            <person name="Gaigalat L."/>
            <person name="Goesmann A."/>
            <person name="Groeger C."/>
            <person name="Gross F."/>
            <person name="Jelsbak L."/>
            <person name="Jelsbak L."/>
            <person name="Kalinowski J."/>
            <person name="Kegler C."/>
            <person name="Knauber T."/>
            <person name="Konietzny S."/>
            <person name="Kopp M."/>
            <person name="Krause L."/>
            <person name="Krug D."/>
            <person name="Linke B."/>
            <person name="Mahmud T."/>
            <person name="Martinez-Arias R."/>
            <person name="McHardy A.C."/>
            <person name="Merai M."/>
            <person name="Meyer F."/>
            <person name="Mormann S."/>
            <person name="Munoz-Dorado J."/>
            <person name="Perez J."/>
            <person name="Pradella S."/>
            <person name="Rachid S."/>
            <person name="Raddatz G."/>
            <person name="Rosenau F."/>
            <person name="Rueckert C."/>
            <person name="Sasse F."/>
            <person name="Scharfe M."/>
            <person name="Schuster S.C."/>
            <person name="Suen G."/>
            <person name="Treuner-Lange A."/>
            <person name="Velicer G.J."/>
            <person name="Vorholter F.-J."/>
            <person name="Weissman K.J."/>
            <person name="Welch R.D."/>
            <person name="Wenzel S.C."/>
            <person name="Whitworth D.E."/>
            <person name="Wilhelm S."/>
            <person name="Wittmann C."/>
            <person name="Bloecker H."/>
            <person name="Puehler A."/>
            <person name="Mueller R."/>
        </authorList>
    </citation>
    <scope>NUCLEOTIDE SEQUENCE [LARGE SCALE GENOMIC DNA]</scope>
    <source>
        <strain evidence="12">So ce56</strain>
    </source>
</reference>
<dbReference type="Proteomes" id="UP000002139">
    <property type="component" value="Chromosome"/>
</dbReference>
<evidence type="ECO:0000313" key="11">
    <source>
        <dbReference type="EMBL" id="CAN91241.1"/>
    </source>
</evidence>
<feature type="region of interest" description="Disordered" evidence="9">
    <location>
        <begin position="27"/>
        <end position="47"/>
    </location>
</feature>
<keyword evidence="3 11" id="KW-0808">Transferase</keyword>
<evidence type="ECO:0000256" key="3">
    <source>
        <dbReference type="ARBA" id="ARBA00022679"/>
    </source>
</evidence>
<feature type="region of interest" description="Disordered" evidence="9">
    <location>
        <begin position="528"/>
        <end position="594"/>
    </location>
</feature>
<feature type="coiled-coil region" evidence="8">
    <location>
        <begin position="464"/>
        <end position="501"/>
    </location>
</feature>
<feature type="compositionally biased region" description="Low complexity" evidence="9">
    <location>
        <begin position="564"/>
        <end position="594"/>
    </location>
</feature>
<dbReference type="InterPro" id="IPR017441">
    <property type="entry name" value="Protein_kinase_ATP_BS"/>
</dbReference>
<protein>
    <recommendedName>
        <fullName evidence="2">non-specific serine/threonine protein kinase</fullName>
        <ecNumber evidence="2">2.7.11.1</ecNumber>
    </recommendedName>
</protein>
<keyword evidence="6 7" id="KW-0067">ATP-binding</keyword>
<dbReference type="PROSITE" id="PS00108">
    <property type="entry name" value="PROTEIN_KINASE_ST"/>
    <property type="match status" value="1"/>
</dbReference>
<sequence length="594" mass="63800">MPPVDPNLRTTIVHAFAVTVADPSSLVRTTSRGGTDDPAKSSSRGPSILPEVGQIVGGLYRLGRLLGQGMFGKVYVAQRIDVPEHQVALKLMPRSLYAMRNVERELVMLATVGHPHVVQLKDHGMNADYVWLTMPVYEGETLAQRLERSPLALREAHDIFLAVARGLEALHAAGLRHQDVKPDNIFLARFAGRVHPILLDLGVAAEREASFCAGTALYASPEQLRALNGFPGAVPLSEKMDTYGLATTLLYSLVNPRDFPGESAQSRTELAESHDVRADKPLADNALPDLTGRPREMFQAALRRWLAIDPNERPSMTQLAEELDVLLEPEREAEREAERLRLKQKTSYLRARIAAGAMTLVGCAVVLLGFSKRETLRLANELEQARQRGAESFDKLDTCVASHQIAQSEAIACRGARDQDRAEFNATLATLQKSGSTSEAEHAREIQALHATQAARLKTCEDSAAAAQKAAMDERERLAEVEKARAAVTAERDEARALADQRSAELASAAQLRAACDAERASCFAERDRLKADPYEPDEPAAPPPAHAPPAASGAPPQAPQAPQPASTGASPAAGAPATPATPAAPATSAAAPP</sequence>
<keyword evidence="12" id="KW-1185">Reference proteome</keyword>
<dbReference type="EC" id="2.7.11.1" evidence="2"/>
<dbReference type="OrthoDB" id="5486838at2"/>
<dbReference type="EMBL" id="AM746676">
    <property type="protein sequence ID" value="CAN91241.1"/>
    <property type="molecule type" value="Genomic_DNA"/>
</dbReference>
<evidence type="ECO:0000256" key="7">
    <source>
        <dbReference type="PROSITE-ProRule" id="PRU10141"/>
    </source>
</evidence>
<dbReference type="CDD" id="cd14014">
    <property type="entry name" value="STKc_PknB_like"/>
    <property type="match status" value="1"/>
</dbReference>
<dbReference type="SMART" id="SM00220">
    <property type="entry name" value="S_TKc"/>
    <property type="match status" value="1"/>
</dbReference>
<dbReference type="STRING" id="448385.sce1084"/>
<evidence type="ECO:0000256" key="9">
    <source>
        <dbReference type="SAM" id="MobiDB-lite"/>
    </source>
</evidence>
<dbReference type="GO" id="GO:0004674">
    <property type="term" value="F:protein serine/threonine kinase activity"/>
    <property type="evidence" value="ECO:0007669"/>
    <property type="project" value="UniProtKB-EC"/>
</dbReference>
<evidence type="ECO:0000256" key="5">
    <source>
        <dbReference type="ARBA" id="ARBA00022777"/>
    </source>
</evidence>
<dbReference type="BioCyc" id="SCEL448385:SCE_RS05660-MONOMER"/>
<evidence type="ECO:0000256" key="8">
    <source>
        <dbReference type="SAM" id="Coils"/>
    </source>
</evidence>
<evidence type="ECO:0000256" key="4">
    <source>
        <dbReference type="ARBA" id="ARBA00022741"/>
    </source>
</evidence>
<dbReference type="InterPro" id="IPR000719">
    <property type="entry name" value="Prot_kinase_dom"/>
</dbReference>
<gene>
    <name evidence="11" type="ordered locus">sce1084</name>
</gene>
<keyword evidence="8" id="KW-0175">Coiled coil</keyword>
<comment type="similarity">
    <text evidence="1">Belongs to the protein kinase superfamily. NEK Ser/Thr protein kinase family. NIMA subfamily.</text>
</comment>
<accession>A9F066</accession>
<evidence type="ECO:0000256" key="1">
    <source>
        <dbReference type="ARBA" id="ARBA00010886"/>
    </source>
</evidence>
<keyword evidence="4 7" id="KW-0547">Nucleotide-binding</keyword>
<evidence type="ECO:0000313" key="12">
    <source>
        <dbReference type="Proteomes" id="UP000002139"/>
    </source>
</evidence>
<dbReference type="KEGG" id="scl:sce1084"/>
<proteinExistence type="inferred from homology"/>
<evidence type="ECO:0000256" key="6">
    <source>
        <dbReference type="ARBA" id="ARBA00022840"/>
    </source>
</evidence>
<evidence type="ECO:0000256" key="2">
    <source>
        <dbReference type="ARBA" id="ARBA00012513"/>
    </source>
</evidence>
<keyword evidence="5 11" id="KW-0418">Kinase</keyword>
<evidence type="ECO:0000259" key="10">
    <source>
        <dbReference type="PROSITE" id="PS50011"/>
    </source>
</evidence>
<dbReference type="GO" id="GO:0005524">
    <property type="term" value="F:ATP binding"/>
    <property type="evidence" value="ECO:0007669"/>
    <property type="project" value="UniProtKB-UniRule"/>
</dbReference>
<dbReference type="PROSITE" id="PS00107">
    <property type="entry name" value="PROTEIN_KINASE_ATP"/>
    <property type="match status" value="1"/>
</dbReference>
<dbReference type="PANTHER" id="PTHR43671">
    <property type="entry name" value="SERINE/THREONINE-PROTEIN KINASE NEK"/>
    <property type="match status" value="1"/>
</dbReference>
<dbReference type="AlphaFoldDB" id="A9F066"/>
<dbReference type="Gene3D" id="1.10.510.10">
    <property type="entry name" value="Transferase(Phosphotransferase) domain 1"/>
    <property type="match status" value="1"/>
</dbReference>
<organism evidence="11 12">
    <name type="scientific">Sorangium cellulosum (strain So ce56)</name>
    <name type="common">Polyangium cellulosum (strain So ce56)</name>
    <dbReference type="NCBI Taxonomy" id="448385"/>
    <lineage>
        <taxon>Bacteria</taxon>
        <taxon>Pseudomonadati</taxon>
        <taxon>Myxococcota</taxon>
        <taxon>Polyangia</taxon>
        <taxon>Polyangiales</taxon>
        <taxon>Polyangiaceae</taxon>
        <taxon>Sorangium</taxon>
    </lineage>
</organism>